<dbReference type="Proteomes" id="UP000639606">
    <property type="component" value="Unassembled WGS sequence"/>
</dbReference>
<organism evidence="2 3">
    <name type="scientific">Saccharothrix coeruleofusca</name>
    <dbReference type="NCBI Taxonomy" id="33919"/>
    <lineage>
        <taxon>Bacteria</taxon>
        <taxon>Bacillati</taxon>
        <taxon>Actinomycetota</taxon>
        <taxon>Actinomycetes</taxon>
        <taxon>Pseudonocardiales</taxon>
        <taxon>Pseudonocardiaceae</taxon>
        <taxon>Saccharothrix</taxon>
    </lineage>
</organism>
<dbReference type="EMBL" id="BMRG01000004">
    <property type="protein sequence ID" value="GGP54458.1"/>
    <property type="molecule type" value="Genomic_DNA"/>
</dbReference>
<sequence>MHPGIRRTRISNAQHPEPTPVHAVRDSEDELTRKDTAQPMSTITTSTGVGISAYAKVVGDQPVKCAITADGDVEIGFGRDLDLCLSQAVARQVHQRLGAVLDRPEPPATVADVRLVVDEDAEQD</sequence>
<evidence type="ECO:0000313" key="2">
    <source>
        <dbReference type="EMBL" id="GGP54458.1"/>
    </source>
</evidence>
<evidence type="ECO:0000256" key="1">
    <source>
        <dbReference type="SAM" id="MobiDB-lite"/>
    </source>
</evidence>
<gene>
    <name evidence="2" type="ORF">GCM10010185_28710</name>
</gene>
<feature type="region of interest" description="Disordered" evidence="1">
    <location>
        <begin position="1"/>
        <end position="34"/>
    </location>
</feature>
<dbReference type="AlphaFoldDB" id="A0A918ED57"/>
<name>A0A918ED57_9PSEU</name>
<keyword evidence="3" id="KW-1185">Reference proteome</keyword>
<evidence type="ECO:0000313" key="3">
    <source>
        <dbReference type="Proteomes" id="UP000639606"/>
    </source>
</evidence>
<comment type="caution">
    <text evidence="2">The sequence shown here is derived from an EMBL/GenBank/DDBJ whole genome shotgun (WGS) entry which is preliminary data.</text>
</comment>
<feature type="compositionally biased region" description="Basic and acidic residues" evidence="1">
    <location>
        <begin position="23"/>
        <end position="34"/>
    </location>
</feature>
<protein>
    <submittedName>
        <fullName evidence="2">Uncharacterized protein</fullName>
    </submittedName>
</protein>
<accession>A0A918ED57</accession>
<reference evidence="2" key="2">
    <citation type="submission" date="2020-09" db="EMBL/GenBank/DDBJ databases">
        <authorList>
            <person name="Sun Q."/>
            <person name="Ohkuma M."/>
        </authorList>
    </citation>
    <scope>NUCLEOTIDE SEQUENCE</scope>
    <source>
        <strain evidence="2">JCM 3313</strain>
    </source>
</reference>
<reference evidence="2" key="1">
    <citation type="journal article" date="2014" name="Int. J. Syst. Evol. Microbiol.">
        <title>Complete genome sequence of Corynebacterium casei LMG S-19264T (=DSM 44701T), isolated from a smear-ripened cheese.</title>
        <authorList>
            <consortium name="US DOE Joint Genome Institute (JGI-PGF)"/>
            <person name="Walter F."/>
            <person name="Albersmeier A."/>
            <person name="Kalinowski J."/>
            <person name="Ruckert C."/>
        </authorList>
    </citation>
    <scope>NUCLEOTIDE SEQUENCE</scope>
    <source>
        <strain evidence="2">JCM 3313</strain>
    </source>
</reference>
<proteinExistence type="predicted"/>